<sequence>MYRLVATLSTIMIAVIALVLCVQVSSGGQQWTNVDDSMSEEERSSVHKRQSPRKLRSPEKQHRSQLMWSTPWYNSPANHDVDIKNDASPKQMRREKANNDQSHEVLEKMEKMAQNYLRDVIALHFPEFPNPFDDDSMFSHLPREFKHSKIWNR</sequence>
<organism evidence="5">
    <name type="scientific">Nippostrongylus brasiliensis</name>
    <name type="common">Rat hookworm</name>
    <dbReference type="NCBI Taxonomy" id="27835"/>
    <lineage>
        <taxon>Eukaryota</taxon>
        <taxon>Metazoa</taxon>
        <taxon>Ecdysozoa</taxon>
        <taxon>Nematoda</taxon>
        <taxon>Chromadorea</taxon>
        <taxon>Rhabditida</taxon>
        <taxon>Rhabditina</taxon>
        <taxon>Rhabditomorpha</taxon>
        <taxon>Strongyloidea</taxon>
        <taxon>Heligmosomidae</taxon>
        <taxon>Nippostrongylus</taxon>
    </lineage>
</organism>
<keyword evidence="2" id="KW-0732">Signal</keyword>
<dbReference type="Proteomes" id="UP000271162">
    <property type="component" value="Unassembled WGS sequence"/>
</dbReference>
<evidence type="ECO:0000313" key="3">
    <source>
        <dbReference type="EMBL" id="VDL63338.1"/>
    </source>
</evidence>
<evidence type="ECO:0000256" key="2">
    <source>
        <dbReference type="SAM" id="SignalP"/>
    </source>
</evidence>
<feature type="region of interest" description="Disordered" evidence="1">
    <location>
        <begin position="31"/>
        <end position="103"/>
    </location>
</feature>
<accession>A0A0N4XDH5</accession>
<proteinExistence type="predicted"/>
<protein>
    <submittedName>
        <fullName evidence="5">Neuropeptide CCHamide-1</fullName>
    </submittedName>
</protein>
<keyword evidence="4" id="KW-1185">Reference proteome</keyword>
<evidence type="ECO:0000313" key="4">
    <source>
        <dbReference type="Proteomes" id="UP000271162"/>
    </source>
</evidence>
<dbReference type="EMBL" id="UYSL01000275">
    <property type="protein sequence ID" value="VDL63338.1"/>
    <property type="molecule type" value="Genomic_DNA"/>
</dbReference>
<evidence type="ECO:0000313" key="5">
    <source>
        <dbReference type="WBParaSite" id="NBR_0000057401-mRNA-1"/>
    </source>
</evidence>
<feature type="chain" id="PRO_5043124496" evidence="2">
    <location>
        <begin position="22"/>
        <end position="153"/>
    </location>
</feature>
<feature type="compositionally biased region" description="Basic residues" evidence="1">
    <location>
        <begin position="46"/>
        <end position="55"/>
    </location>
</feature>
<dbReference type="AlphaFoldDB" id="A0A0N4XDH5"/>
<dbReference type="WBParaSite" id="NBR_0000057401-mRNA-1">
    <property type="protein sequence ID" value="NBR_0000057401-mRNA-1"/>
    <property type="gene ID" value="NBR_0000057401"/>
</dbReference>
<gene>
    <name evidence="3" type="ORF">NBR_LOCUS575</name>
</gene>
<name>A0A0N4XDH5_NIPBR</name>
<feature type="compositionally biased region" description="Basic and acidic residues" evidence="1">
    <location>
        <begin position="79"/>
        <end position="103"/>
    </location>
</feature>
<reference evidence="3 4" key="2">
    <citation type="submission" date="2018-11" db="EMBL/GenBank/DDBJ databases">
        <authorList>
            <consortium name="Pathogen Informatics"/>
        </authorList>
    </citation>
    <scope>NUCLEOTIDE SEQUENCE [LARGE SCALE GENOMIC DNA]</scope>
</reference>
<feature type="compositionally biased region" description="Polar residues" evidence="1">
    <location>
        <begin position="64"/>
        <end position="77"/>
    </location>
</feature>
<evidence type="ECO:0000256" key="1">
    <source>
        <dbReference type="SAM" id="MobiDB-lite"/>
    </source>
</evidence>
<reference evidence="5" key="1">
    <citation type="submission" date="2017-02" db="UniProtKB">
        <authorList>
            <consortium name="WormBaseParasite"/>
        </authorList>
    </citation>
    <scope>IDENTIFICATION</scope>
</reference>
<feature type="signal peptide" evidence="2">
    <location>
        <begin position="1"/>
        <end position="21"/>
    </location>
</feature>